<reference evidence="2 3" key="1">
    <citation type="journal article" date="2019" name="Mol. Ecol. Resour.">
        <title>Chromosome-level genome assembly of Triplophysa tibetana, a fish adapted to the harsh high-altitude environment of the Tibetan Plateau.</title>
        <authorList>
            <person name="Yang X."/>
            <person name="Liu H."/>
            <person name="Ma Z."/>
            <person name="Zou Y."/>
            <person name="Zou M."/>
            <person name="Mao Y."/>
            <person name="Li X."/>
            <person name="Wang H."/>
            <person name="Chen T."/>
            <person name="Wang W."/>
            <person name="Yang R."/>
        </authorList>
    </citation>
    <scope>NUCLEOTIDE SEQUENCE [LARGE SCALE GENOMIC DNA]</scope>
    <source>
        <strain evidence="2">TTIB1903HZAU</strain>
        <tissue evidence="2">Muscle</tissue>
    </source>
</reference>
<dbReference type="EMBL" id="SOYY01000006">
    <property type="protein sequence ID" value="KAA0720391.1"/>
    <property type="molecule type" value="Genomic_DNA"/>
</dbReference>
<proteinExistence type="predicted"/>
<dbReference type="Proteomes" id="UP000324632">
    <property type="component" value="Chromosome 6"/>
</dbReference>
<evidence type="ECO:0000313" key="1">
    <source>
        <dbReference type="EMBL" id="KAA0720391.1"/>
    </source>
</evidence>
<organism evidence="2 3">
    <name type="scientific">Triplophysa tibetana</name>
    <dbReference type="NCBI Taxonomy" id="1572043"/>
    <lineage>
        <taxon>Eukaryota</taxon>
        <taxon>Metazoa</taxon>
        <taxon>Chordata</taxon>
        <taxon>Craniata</taxon>
        <taxon>Vertebrata</taxon>
        <taxon>Euteleostomi</taxon>
        <taxon>Actinopterygii</taxon>
        <taxon>Neopterygii</taxon>
        <taxon>Teleostei</taxon>
        <taxon>Ostariophysi</taxon>
        <taxon>Cypriniformes</taxon>
        <taxon>Nemacheilidae</taxon>
        <taxon>Triplophysa</taxon>
    </lineage>
</organism>
<comment type="caution">
    <text evidence="2">The sequence shown here is derived from an EMBL/GenBank/DDBJ whole genome shotgun (WGS) entry which is preliminary data.</text>
</comment>
<evidence type="ECO:0000313" key="3">
    <source>
        <dbReference type="Proteomes" id="UP000324632"/>
    </source>
</evidence>
<dbReference type="EMBL" id="SOYY01000006">
    <property type="protein sequence ID" value="KAA0720408.1"/>
    <property type="molecule type" value="Genomic_DNA"/>
</dbReference>
<dbReference type="AlphaFoldDB" id="A0A5A9PF34"/>
<sequence>MASEELPSQFDVVILGTEPVGPKASGDTGTLEAWTISAQTLFRVKVAQTSVLVPDSLVTPSLLLDTGVNEDTDGEQLLMNTTAPIMIPARPFDSVKDCVPVGCAPSAGELAPDLAVPGESVLRVR</sequence>
<evidence type="ECO:0000313" key="2">
    <source>
        <dbReference type="EMBL" id="KAA0720408.1"/>
    </source>
</evidence>
<keyword evidence="3" id="KW-1185">Reference proteome</keyword>
<gene>
    <name evidence="2" type="ORF">E1301_Tti021518</name>
    <name evidence="1" type="ORF">E1301_Tti024001</name>
</gene>
<protein>
    <submittedName>
        <fullName evidence="2">Uncharacterized protein</fullName>
    </submittedName>
</protein>
<name>A0A5A9PF34_9TELE</name>
<accession>A0A5A9PF34</accession>